<dbReference type="InterPro" id="IPR057878">
    <property type="entry name" value="CrAss_Ring_2"/>
</dbReference>
<dbReference type="Proteomes" id="UP000594051">
    <property type="component" value="Segment"/>
</dbReference>
<protein>
    <submittedName>
        <fullName evidence="1">Uncharacterized protein</fullName>
    </submittedName>
</protein>
<evidence type="ECO:0000313" key="1">
    <source>
        <dbReference type="EMBL" id="QOR58367.1"/>
    </source>
</evidence>
<organism evidence="1 2">
    <name type="scientific">uncultured phage cr118_1</name>
    <dbReference type="NCBI Taxonomy" id="2772063"/>
    <lineage>
        <taxon>Viruses</taxon>
        <taxon>Duplodnaviria</taxon>
        <taxon>Heunggongvirae</taxon>
        <taxon>Uroviricota</taxon>
        <taxon>Caudoviricetes</taxon>
        <taxon>Crassvirales</taxon>
        <taxon>Suoliviridae</taxon>
        <taxon>Uncouvirinae</taxon>
        <taxon>Besingivirus</taxon>
        <taxon>Besingivirus coli</taxon>
    </lineage>
</organism>
<accession>A0A7M1RVB1</accession>
<dbReference type="KEGG" id="vg:65128838"/>
<dbReference type="EMBL" id="MT774379">
    <property type="protein sequence ID" value="QOR58367.1"/>
    <property type="molecule type" value="Genomic_DNA"/>
</dbReference>
<sequence>MVTFNSLNSLIDDVVLEIRNGDVSASDTLSRLQIEQWIHYYRALLIKQDIDKGRDINPAYLQSLDGVRLLKEDYGKNGQLRTNKYRHITEIEIPKTIDLHFKSGIVSVTDVFGNPIQVTSEQRAVWQRDRRWTCNDYLAYLKNNHIYVEGPKLLEYINIKLLAEDPTKIANEVKDDGTKCYNANLPYPVPANMIPVIKQMIMEKELGIMITMPSDTKNNISNDLENITIKK</sequence>
<dbReference type="GeneID" id="65128838"/>
<dbReference type="Pfam" id="PF25702">
    <property type="entry name" value="CrAss_Ring_2"/>
    <property type="match status" value="1"/>
</dbReference>
<proteinExistence type="predicted"/>
<name>A0A7M1RVB1_9CAUD</name>
<dbReference type="RefSeq" id="YP_010110525.1">
    <property type="nucleotide sequence ID" value="NC_055872.1"/>
</dbReference>
<evidence type="ECO:0000313" key="2">
    <source>
        <dbReference type="Proteomes" id="UP000594051"/>
    </source>
</evidence>
<reference evidence="1 2" key="1">
    <citation type="submission" date="2020-07" db="EMBL/GenBank/DDBJ databases">
        <title>Taxonomic proposal: Crassvirales, a new order of highly abundant and diverse bacterial viruses.</title>
        <authorList>
            <person name="Shkoporov A.N."/>
            <person name="Stockdale S.R."/>
            <person name="Guerin E."/>
            <person name="Ross R.P."/>
            <person name="Hill C."/>
        </authorList>
    </citation>
    <scope>NUCLEOTIDE SEQUENCE [LARGE SCALE GENOMIC DNA]</scope>
</reference>
<keyword evidence="2" id="KW-1185">Reference proteome</keyword>